<name>A0ABY3PLG8_9CYAN</name>
<evidence type="ECO:0000256" key="1">
    <source>
        <dbReference type="SAM" id="SignalP"/>
    </source>
</evidence>
<sequence>MPKIHCRALVGCLAIAVGTALSMPLAAAAQEQSAAAAAAAVRKAPFSKVFTVGKAAFVKDKDYNPSEPNIQFFSLWIDAPAQKAFEVAVRYCVPEQDVSGDQAFLAEMVLLDGSRPLVRISRVLDTQRAREKQARPARYNPPVVVGGLYGGFYGGYVVDPGSYFPEIKCSAGSTRFDLAALKKQIAGLPNRTLKVQLLFSNGVEQGWQLGGATVQALKQLPGIKKFAAPPA</sequence>
<keyword evidence="3" id="KW-1185">Reference proteome</keyword>
<reference evidence="2 3" key="1">
    <citation type="journal article" date="2021" name="Genome Biol. Evol.">
        <title>Complete Genome Sequencing of a Novel Gloeobacter Species from a Waterfall Cave in Mexico.</title>
        <authorList>
            <person name="Saw J.H."/>
            <person name="Cardona T."/>
            <person name="Montejano G."/>
        </authorList>
    </citation>
    <scope>NUCLEOTIDE SEQUENCE [LARGE SCALE GENOMIC DNA]</scope>
    <source>
        <strain evidence="2">MG652769</strain>
    </source>
</reference>
<gene>
    <name evidence="2" type="ORF">ISF26_22295</name>
</gene>
<proteinExistence type="predicted"/>
<feature type="chain" id="PRO_5046879157" evidence="1">
    <location>
        <begin position="29"/>
        <end position="231"/>
    </location>
</feature>
<protein>
    <submittedName>
        <fullName evidence="2">Uncharacterized protein</fullName>
    </submittedName>
</protein>
<dbReference type="RefSeq" id="WP_230841494.1">
    <property type="nucleotide sequence ID" value="NZ_CP063845.1"/>
</dbReference>
<accession>A0ABY3PLG8</accession>
<dbReference type="EMBL" id="CP063845">
    <property type="protein sequence ID" value="UFP94439.1"/>
    <property type="molecule type" value="Genomic_DNA"/>
</dbReference>
<feature type="signal peptide" evidence="1">
    <location>
        <begin position="1"/>
        <end position="28"/>
    </location>
</feature>
<evidence type="ECO:0000313" key="3">
    <source>
        <dbReference type="Proteomes" id="UP001054846"/>
    </source>
</evidence>
<keyword evidence="1" id="KW-0732">Signal</keyword>
<dbReference type="Proteomes" id="UP001054846">
    <property type="component" value="Chromosome"/>
</dbReference>
<organism evidence="2 3">
    <name type="scientific">Gloeobacter morelensis MG652769</name>
    <dbReference type="NCBI Taxonomy" id="2781736"/>
    <lineage>
        <taxon>Bacteria</taxon>
        <taxon>Bacillati</taxon>
        <taxon>Cyanobacteriota</taxon>
        <taxon>Cyanophyceae</taxon>
        <taxon>Gloeobacterales</taxon>
        <taxon>Gloeobacteraceae</taxon>
        <taxon>Gloeobacter</taxon>
        <taxon>Gloeobacter morelensis</taxon>
    </lineage>
</organism>
<evidence type="ECO:0000313" key="2">
    <source>
        <dbReference type="EMBL" id="UFP94439.1"/>
    </source>
</evidence>